<feature type="compositionally biased region" description="Basic and acidic residues" evidence="1">
    <location>
        <begin position="489"/>
        <end position="532"/>
    </location>
</feature>
<evidence type="ECO:0000313" key="3">
    <source>
        <dbReference type="Proteomes" id="UP000054408"/>
    </source>
</evidence>
<accession>A0A0L0DRY7</accession>
<dbReference type="GeneID" id="25568831"/>
<evidence type="ECO:0000256" key="1">
    <source>
        <dbReference type="SAM" id="MobiDB-lite"/>
    </source>
</evidence>
<proteinExistence type="predicted"/>
<name>A0A0L0DRY7_THETB</name>
<feature type="compositionally biased region" description="Polar residues" evidence="1">
    <location>
        <begin position="440"/>
        <end position="450"/>
    </location>
</feature>
<dbReference type="AlphaFoldDB" id="A0A0L0DRY7"/>
<sequence length="647" mass="68213">MCAEFDSRGFAAVGPQGGGKTALAVRWANGDFVAASELAPTIISEFGPHQVVVVDISGDRATWRAVYAEWLGDETIDGFVLVFDVSDEASWRALPEYWHAVLAAVSRGHVQAARKLVAPQAGQTVPRADKAGRQAAAKLRKKALAKLGKQRGGGSLFNDPTRAAIDDSQASLAAAGHHSLVEELAPPPMLVVGTHADRPQRFATVADMAAEVWAIFGAPYIEVSALSGANIDAAVAKAVGHVRARHAAAIRLGAPLPVEAITRSGWVHVARAGGRRAKAYTQAKATKDMTPRWVVYTAPGVWRMYASEADAAVNVRSEVVLLEVAPASLPLGRPQWVAQGGFVVAGALGALDVVAPSAVDAAAWVDALNASAGAEDEGRVTFDAVQVVSSDEMTPARQQRLDTTRDPTVRRAPRIATRLFPSDESMSSCSAEQKLAPLATSDNESTSSSGVGLEPGSSLAPRSESEDRAGPGSSWRVQQQERSQLRSPGRTERERFDQAAHRERRTASRESSRSRSCGRDQSGESGGERRALDGAGTTRLRIASDERRRGKVAGVGASVPIRAAALVGAVRHKTISIVLLCRPGRVTTASQLAGRCVMVQISTKTAPDSAIAQQRRAMDAQTKAGADLSGSTTALEAALRDACPHLC</sequence>
<evidence type="ECO:0008006" key="4">
    <source>
        <dbReference type="Google" id="ProtNLM"/>
    </source>
</evidence>
<dbReference type="CDD" id="cd00882">
    <property type="entry name" value="Ras_like_GTPase"/>
    <property type="match status" value="1"/>
</dbReference>
<gene>
    <name evidence="2" type="ORF">AMSG_10660</name>
</gene>
<dbReference type="SUPFAM" id="SSF52540">
    <property type="entry name" value="P-loop containing nucleoside triphosphate hydrolases"/>
    <property type="match status" value="1"/>
</dbReference>
<dbReference type="EMBL" id="GL349494">
    <property type="protein sequence ID" value="KNC55064.1"/>
    <property type="molecule type" value="Genomic_DNA"/>
</dbReference>
<organism evidence="2 3">
    <name type="scientific">Thecamonas trahens ATCC 50062</name>
    <dbReference type="NCBI Taxonomy" id="461836"/>
    <lineage>
        <taxon>Eukaryota</taxon>
        <taxon>Apusozoa</taxon>
        <taxon>Apusomonadida</taxon>
        <taxon>Apusomonadidae</taxon>
        <taxon>Thecamonas</taxon>
    </lineage>
</organism>
<feature type="region of interest" description="Disordered" evidence="1">
    <location>
        <begin position="391"/>
        <end position="552"/>
    </location>
</feature>
<reference evidence="2 3" key="1">
    <citation type="submission" date="2010-05" db="EMBL/GenBank/DDBJ databases">
        <title>The Genome Sequence of Thecamonas trahens ATCC 50062.</title>
        <authorList>
            <consortium name="The Broad Institute Genome Sequencing Platform"/>
            <person name="Russ C."/>
            <person name="Cuomo C."/>
            <person name="Shea T."/>
            <person name="Young S.K."/>
            <person name="Zeng Q."/>
            <person name="Koehrsen M."/>
            <person name="Haas B."/>
            <person name="Borodovsky M."/>
            <person name="Guigo R."/>
            <person name="Alvarado L."/>
            <person name="Berlin A."/>
            <person name="Bochicchio J."/>
            <person name="Borenstein D."/>
            <person name="Chapman S."/>
            <person name="Chen Z."/>
            <person name="Freedman E."/>
            <person name="Gellesch M."/>
            <person name="Goldberg J."/>
            <person name="Griggs A."/>
            <person name="Gujja S."/>
            <person name="Heilman E."/>
            <person name="Heiman D."/>
            <person name="Hepburn T."/>
            <person name="Howarth C."/>
            <person name="Jen D."/>
            <person name="Larson L."/>
            <person name="Mehta T."/>
            <person name="Park D."/>
            <person name="Pearson M."/>
            <person name="Roberts A."/>
            <person name="Saif S."/>
            <person name="Shenoy N."/>
            <person name="Sisk P."/>
            <person name="Stolte C."/>
            <person name="Sykes S."/>
            <person name="Thomson T."/>
            <person name="Walk T."/>
            <person name="White J."/>
            <person name="Yandava C."/>
            <person name="Burger G."/>
            <person name="Gray M.W."/>
            <person name="Holland P.W.H."/>
            <person name="King N."/>
            <person name="Lang F.B.F."/>
            <person name="Roger A.J."/>
            <person name="Ruiz-Trillo I."/>
            <person name="Lander E."/>
            <person name="Nusbaum C."/>
        </authorList>
    </citation>
    <scope>NUCLEOTIDE SEQUENCE [LARGE SCALE GENOMIC DNA]</scope>
    <source>
        <strain evidence="2 3">ATCC 50062</strain>
    </source>
</reference>
<feature type="compositionally biased region" description="Basic and acidic residues" evidence="1">
    <location>
        <begin position="399"/>
        <end position="409"/>
    </location>
</feature>
<protein>
    <recommendedName>
        <fullName evidence="4">PH domain-containing protein</fullName>
    </recommendedName>
</protein>
<dbReference type="RefSeq" id="XP_013753368.1">
    <property type="nucleotide sequence ID" value="XM_013897914.1"/>
</dbReference>
<dbReference type="Gene3D" id="3.40.50.300">
    <property type="entry name" value="P-loop containing nucleotide triphosphate hydrolases"/>
    <property type="match status" value="2"/>
</dbReference>
<evidence type="ECO:0000313" key="2">
    <source>
        <dbReference type="EMBL" id="KNC55064.1"/>
    </source>
</evidence>
<dbReference type="InterPro" id="IPR027417">
    <property type="entry name" value="P-loop_NTPase"/>
</dbReference>
<dbReference type="Proteomes" id="UP000054408">
    <property type="component" value="Unassembled WGS sequence"/>
</dbReference>
<feature type="compositionally biased region" description="Polar residues" evidence="1">
    <location>
        <begin position="475"/>
        <end position="486"/>
    </location>
</feature>
<keyword evidence="3" id="KW-1185">Reference proteome</keyword>
<dbReference type="SMART" id="SM00173">
    <property type="entry name" value="RAS"/>
    <property type="match status" value="1"/>
</dbReference>